<dbReference type="Proteomes" id="UP000033860">
    <property type="component" value="Unassembled WGS sequence"/>
</dbReference>
<dbReference type="CDD" id="cd07187">
    <property type="entry name" value="YvcK_like"/>
    <property type="match status" value="1"/>
</dbReference>
<comment type="caution">
    <text evidence="3">The sequence shown here is derived from an EMBL/GenBank/DDBJ whole genome shotgun (WGS) entry which is preliminary data.</text>
</comment>
<dbReference type="Pfam" id="PF01933">
    <property type="entry name" value="CofD"/>
    <property type="match status" value="1"/>
</dbReference>
<sequence length="326" mass="35726">MAKKRPKKVVVIGGGTGSFVLLTGLKEYPLELTAIVPVTDDGGSTGRLRDEFGFLPVGDMRQCLAALAPENGQLRKLLLYRFDKGRGLKGHNLGNLLLTAMEDLTGSEPEAVVAAAKIFRLRGKVLPVSKKLVKLVAEYSTGRTIVSEHQIETQKLKPNETITRLYTRPRASLNPEAREAIVSADVIIFAPGDLFNSIIANLVISGTKSTIKASRAKLVYVVNLMTLNSQTRGFAASHHVGQIERYAGKSLDHIVVNSQAVPQSIIEAYAKYREYPVADDLAADRRVVRKQLLANSAYQKPSSDKLKRSLLRHDPKTLAQTIISLF</sequence>
<dbReference type="InterPro" id="IPR002882">
    <property type="entry name" value="CofD"/>
</dbReference>
<comment type="subcellular location">
    <subcellularLocation>
        <location evidence="2">Cytoplasm</location>
    </subcellularLocation>
</comment>
<dbReference type="InterPro" id="IPR010119">
    <property type="entry name" value="Gluconeogen_factor"/>
</dbReference>
<dbReference type="PANTHER" id="PTHR30135">
    <property type="entry name" value="UNCHARACTERIZED PROTEIN YVCK-RELATED"/>
    <property type="match status" value="1"/>
</dbReference>
<dbReference type="GO" id="GO:0008360">
    <property type="term" value="P:regulation of cell shape"/>
    <property type="evidence" value="ECO:0007669"/>
    <property type="project" value="UniProtKB-UniRule"/>
</dbReference>
<dbReference type="AlphaFoldDB" id="A0A0G1U5T3"/>
<comment type="similarity">
    <text evidence="2">Belongs to the gluconeogenesis factor family.</text>
</comment>
<evidence type="ECO:0000256" key="1">
    <source>
        <dbReference type="ARBA" id="ARBA00022490"/>
    </source>
</evidence>
<evidence type="ECO:0000313" key="4">
    <source>
        <dbReference type="Proteomes" id="UP000033860"/>
    </source>
</evidence>
<dbReference type="PATRIC" id="fig|1618371.3.peg.317"/>
<reference evidence="3 4" key="1">
    <citation type="journal article" date="2015" name="Nature">
        <title>rRNA introns, odd ribosomes, and small enigmatic genomes across a large radiation of phyla.</title>
        <authorList>
            <person name="Brown C.T."/>
            <person name="Hug L.A."/>
            <person name="Thomas B.C."/>
            <person name="Sharon I."/>
            <person name="Castelle C.J."/>
            <person name="Singh A."/>
            <person name="Wilkins M.J."/>
            <person name="Williams K.H."/>
            <person name="Banfield J.F."/>
        </authorList>
    </citation>
    <scope>NUCLEOTIDE SEQUENCE [LARGE SCALE GENOMIC DNA]</scope>
</reference>
<organism evidence="3 4">
    <name type="scientific">Candidatus Beckwithbacteria bacterium GW2011_GWB1_47_15</name>
    <dbReference type="NCBI Taxonomy" id="1618371"/>
    <lineage>
        <taxon>Bacteria</taxon>
        <taxon>Candidatus Beckwithiibacteriota</taxon>
    </lineage>
</organism>
<keyword evidence="1 2" id="KW-0963">Cytoplasm</keyword>
<name>A0A0G1U5T3_9BACT</name>
<dbReference type="PANTHER" id="PTHR30135:SF3">
    <property type="entry name" value="GLUCONEOGENESIS FACTOR-RELATED"/>
    <property type="match status" value="1"/>
</dbReference>
<dbReference type="GO" id="GO:0043743">
    <property type="term" value="F:LPPG:FO 2-phospho-L-lactate transferase activity"/>
    <property type="evidence" value="ECO:0007669"/>
    <property type="project" value="InterPro"/>
</dbReference>
<dbReference type="GO" id="GO:0005737">
    <property type="term" value="C:cytoplasm"/>
    <property type="evidence" value="ECO:0007669"/>
    <property type="project" value="UniProtKB-SubCell"/>
</dbReference>
<gene>
    <name evidence="3" type="ORF">UX85_C0002G0028</name>
</gene>
<dbReference type="EMBL" id="LCNT01000002">
    <property type="protein sequence ID" value="KKU61648.1"/>
    <property type="molecule type" value="Genomic_DNA"/>
</dbReference>
<proteinExistence type="inferred from homology"/>
<comment type="function">
    <text evidence="2">Required for morphogenesis under gluconeogenic growth conditions.</text>
</comment>
<evidence type="ECO:0000256" key="2">
    <source>
        <dbReference type="HAMAP-Rule" id="MF_00973"/>
    </source>
</evidence>
<dbReference type="NCBIfam" id="TIGR01826">
    <property type="entry name" value="CofD_related"/>
    <property type="match status" value="1"/>
</dbReference>
<dbReference type="InterPro" id="IPR038136">
    <property type="entry name" value="CofD-like_dom_sf"/>
</dbReference>
<dbReference type="SUPFAM" id="SSF142338">
    <property type="entry name" value="CofD-like"/>
    <property type="match status" value="1"/>
</dbReference>
<accession>A0A0G1U5T3</accession>
<dbReference type="HAMAP" id="MF_00973">
    <property type="entry name" value="Gluconeogen_factor"/>
    <property type="match status" value="1"/>
</dbReference>
<evidence type="ECO:0000313" key="3">
    <source>
        <dbReference type="EMBL" id="KKU61648.1"/>
    </source>
</evidence>
<protein>
    <recommendedName>
        <fullName evidence="2">Putative gluconeogenesis factor</fullName>
    </recommendedName>
</protein>
<dbReference type="Gene3D" id="3.40.50.10680">
    <property type="entry name" value="CofD-like domains"/>
    <property type="match status" value="1"/>
</dbReference>